<evidence type="ECO:0000256" key="1">
    <source>
        <dbReference type="SAM" id="MobiDB-lite"/>
    </source>
</evidence>
<dbReference type="RefSeq" id="WP_180690193.1">
    <property type="nucleotide sequence ID" value="NZ_CP059054.1"/>
</dbReference>
<evidence type="ECO:0000313" key="2">
    <source>
        <dbReference type="EMBL" id="QLJ17405.1"/>
    </source>
</evidence>
<name>A0A7D5W270_PSEPU</name>
<dbReference type="Proteomes" id="UP000510934">
    <property type="component" value="Plasmid pBS1142"/>
</dbReference>
<dbReference type="GO" id="GO:0005694">
    <property type="term" value="C:chromosome"/>
    <property type="evidence" value="ECO:0007669"/>
    <property type="project" value="TreeGrafter"/>
</dbReference>
<feature type="compositionally biased region" description="Gly residues" evidence="1">
    <location>
        <begin position="234"/>
        <end position="247"/>
    </location>
</feature>
<keyword evidence="2" id="KW-0614">Plasmid</keyword>
<proteinExistence type="predicted"/>
<dbReference type="PANTHER" id="PTHR33375">
    <property type="entry name" value="CHROMOSOME-PARTITIONING PROTEIN PARB-RELATED"/>
    <property type="match status" value="1"/>
</dbReference>
<dbReference type="EMBL" id="CP059054">
    <property type="protein sequence ID" value="QLJ17405.1"/>
    <property type="molecule type" value="Genomic_DNA"/>
</dbReference>
<evidence type="ECO:0008006" key="4">
    <source>
        <dbReference type="Google" id="ProtNLM"/>
    </source>
</evidence>
<gene>
    <name evidence="2" type="ORF">H0H12_29730</name>
</gene>
<geneLocation type="plasmid" evidence="3">
    <name>pbs1142</name>
</geneLocation>
<dbReference type="GO" id="GO:0007059">
    <property type="term" value="P:chromosome segregation"/>
    <property type="evidence" value="ECO:0007669"/>
    <property type="project" value="TreeGrafter"/>
</dbReference>
<protein>
    <recommendedName>
        <fullName evidence="4">ParB/Sulfiredoxin domain-containing protein</fullName>
    </recommendedName>
</protein>
<reference evidence="2 3" key="1">
    <citation type="journal article" date="2009" name="Mikrobiologiia">
        <title>[Phenanthren biodegradation and interaction of Pseudomonas putida BS3701 and Burkholderia sp.BS3702 in plant rhizosphere].</title>
        <authorList>
            <person name="Ovchinnikova A.A."/>
            <person name="Vetrova A.A."/>
            <person name="Filonov A.E."/>
            <person name="Boronin A.M."/>
        </authorList>
    </citation>
    <scope>NUCLEOTIDE SEQUENCE [LARGE SCALE GENOMIC DNA]</scope>
    <source>
        <strain evidence="2 3">BS3701</strain>
        <plasmid evidence="3">pbs1142</plasmid>
    </source>
</reference>
<sequence length="308" mass="33677">MENTISELMAAGREDQASGEVIHMIHRSRLKPSADQDRDDWDSPATLANIESIRKSSQIKLDSGRYYGIRNALWIEEADEDGTHTIIAGECRWRSTENAPEEIQLLPCIIRKGTRKELRMDHTAENGARKGLTLWQTARSIQRDKEEFGLKSEEIIAVHGLTSKTQLSKFNAIHKLSPRAQELVKAGHFEDVNLVYEIKDLDDEQLDKLEKKVAKGVSFQQALKAVKPKDPKGGKGNSEGVEGGEGGVSDSETSKVSLPLSLVAAKALGELLDVPGDLDAKALKAALIEKIQALIPEPAAGADNEGAQ</sequence>
<dbReference type="InterPro" id="IPR050336">
    <property type="entry name" value="Chromosome_partition/occlusion"/>
</dbReference>
<organism evidence="2 3">
    <name type="scientific">Pseudomonas putida</name>
    <name type="common">Arthrobacter siderocapsulatus</name>
    <dbReference type="NCBI Taxonomy" id="303"/>
    <lineage>
        <taxon>Bacteria</taxon>
        <taxon>Pseudomonadati</taxon>
        <taxon>Pseudomonadota</taxon>
        <taxon>Gammaproteobacteria</taxon>
        <taxon>Pseudomonadales</taxon>
        <taxon>Pseudomonadaceae</taxon>
        <taxon>Pseudomonas</taxon>
    </lineage>
</organism>
<dbReference type="PANTHER" id="PTHR33375:SF1">
    <property type="entry name" value="CHROMOSOME-PARTITIONING PROTEIN PARB-RELATED"/>
    <property type="match status" value="1"/>
</dbReference>
<evidence type="ECO:0000313" key="3">
    <source>
        <dbReference type="Proteomes" id="UP000510934"/>
    </source>
</evidence>
<dbReference type="Gene3D" id="1.10.10.2830">
    <property type="match status" value="1"/>
</dbReference>
<accession>A0A7D5W270</accession>
<feature type="region of interest" description="Disordered" evidence="1">
    <location>
        <begin position="224"/>
        <end position="253"/>
    </location>
</feature>
<dbReference type="SUPFAM" id="SSF109709">
    <property type="entry name" value="KorB DNA-binding domain-like"/>
    <property type="match status" value="1"/>
</dbReference>
<dbReference type="AlphaFoldDB" id="A0A7D5W270"/>